<sequence>MMKKILFIGLILATTNAVGQSLTTYNLYRVGYPYAGGYPSEEIIYQGPEIVEVIPSTPIYGNPYAGNNYMGYPPRMVYPAPSVIEVVPVPVMPVPPVGGFAEFGGPGGWFGFGW</sequence>
<keyword evidence="1" id="KW-0732">Signal</keyword>
<reference evidence="2 3" key="1">
    <citation type="submission" date="2020-03" db="EMBL/GenBank/DDBJ databases">
        <authorList>
            <person name="Picone N."/>
        </authorList>
    </citation>
    <scope>NUCLEOTIDE SEQUENCE [LARGE SCALE GENOMIC DNA]</scope>
    <source>
        <strain evidence="2">NSCAC1</strain>
    </source>
</reference>
<keyword evidence="3" id="KW-1185">Reference proteome</keyword>
<evidence type="ECO:0000313" key="2">
    <source>
        <dbReference type="EMBL" id="CAB1275483.1"/>
    </source>
</evidence>
<dbReference type="EMBL" id="LR778175">
    <property type="protein sequence ID" value="CAB1275483.1"/>
    <property type="molecule type" value="Genomic_DNA"/>
</dbReference>
<name>A0A7G1Q8V5_9GAMM</name>
<dbReference type="Proteomes" id="UP000516072">
    <property type="component" value="Chromosome"/>
</dbReference>
<gene>
    <name evidence="2" type="ORF">NSCAC_0688</name>
</gene>
<accession>A0A7G1Q8V5</accession>
<dbReference type="RefSeq" id="WP_197745015.1">
    <property type="nucleotide sequence ID" value="NZ_LR778175.1"/>
</dbReference>
<dbReference type="AlphaFoldDB" id="A0A7G1Q8V5"/>
<feature type="chain" id="PRO_5028991688" evidence="1">
    <location>
        <begin position="20"/>
        <end position="114"/>
    </location>
</feature>
<evidence type="ECO:0000313" key="3">
    <source>
        <dbReference type="Proteomes" id="UP000516072"/>
    </source>
</evidence>
<dbReference type="KEGG" id="ntg:NSCAC_0688"/>
<organism evidence="2 3">
    <name type="scientific">Candidatus Nitrosacidococcus tergens</name>
    <dbReference type="NCBI Taxonomy" id="553981"/>
    <lineage>
        <taxon>Bacteria</taxon>
        <taxon>Pseudomonadati</taxon>
        <taxon>Pseudomonadota</taxon>
        <taxon>Gammaproteobacteria</taxon>
        <taxon>Chromatiales</taxon>
        <taxon>Chromatiaceae</taxon>
        <taxon>Candidatus Nitrosacidococcus</taxon>
    </lineage>
</organism>
<feature type="signal peptide" evidence="1">
    <location>
        <begin position="1"/>
        <end position="19"/>
    </location>
</feature>
<evidence type="ECO:0000256" key="1">
    <source>
        <dbReference type="SAM" id="SignalP"/>
    </source>
</evidence>
<proteinExistence type="predicted"/>
<protein>
    <submittedName>
        <fullName evidence="2">Uncharacterized protein</fullName>
    </submittedName>
</protein>